<name>A0A9P6US56_9FUNG</name>
<keyword evidence="1" id="KW-0732">Signal</keyword>
<dbReference type="EMBL" id="JAAAIP010000370">
    <property type="protein sequence ID" value="KAG0318466.1"/>
    <property type="molecule type" value="Genomic_DNA"/>
</dbReference>
<gene>
    <name evidence="2" type="ORF">BGZ99_005684</name>
</gene>
<feature type="chain" id="PRO_5040106847" evidence="1">
    <location>
        <begin position="17"/>
        <end position="182"/>
    </location>
</feature>
<organism evidence="2 3">
    <name type="scientific">Dissophora globulifera</name>
    <dbReference type="NCBI Taxonomy" id="979702"/>
    <lineage>
        <taxon>Eukaryota</taxon>
        <taxon>Fungi</taxon>
        <taxon>Fungi incertae sedis</taxon>
        <taxon>Mucoromycota</taxon>
        <taxon>Mortierellomycotina</taxon>
        <taxon>Mortierellomycetes</taxon>
        <taxon>Mortierellales</taxon>
        <taxon>Mortierellaceae</taxon>
        <taxon>Dissophora</taxon>
    </lineage>
</organism>
<evidence type="ECO:0000313" key="3">
    <source>
        <dbReference type="Proteomes" id="UP000738325"/>
    </source>
</evidence>
<comment type="caution">
    <text evidence="2">The sequence shown here is derived from an EMBL/GenBank/DDBJ whole genome shotgun (WGS) entry which is preliminary data.</text>
</comment>
<evidence type="ECO:0000256" key="1">
    <source>
        <dbReference type="SAM" id="SignalP"/>
    </source>
</evidence>
<dbReference type="Proteomes" id="UP000738325">
    <property type="component" value="Unassembled WGS sequence"/>
</dbReference>
<dbReference type="AlphaFoldDB" id="A0A9P6US56"/>
<evidence type="ECO:0000313" key="2">
    <source>
        <dbReference type="EMBL" id="KAG0318466.1"/>
    </source>
</evidence>
<dbReference type="OrthoDB" id="2493689at2759"/>
<accession>A0A9P6US56</accession>
<proteinExistence type="predicted"/>
<keyword evidence="3" id="KW-1185">Reference proteome</keyword>
<sequence length="182" mass="20320">MKNLFSVLLIPTFVAASFVAALEVPQTGFEASIPAASSSEITEGALWNKKHHHHHHRHHRKKCQPGEYGCKIKYVRHNDERERKRQEHKGECKGSCLRQDGQCKKECRGHDGKCNDKCLLQDGQCKYKCEDQKGNCKIKCKDARQSCTLDCDKLTVDACINGSGSTEESVKEACIGTLDCAA</sequence>
<feature type="non-terminal residue" evidence="2">
    <location>
        <position position="182"/>
    </location>
</feature>
<reference evidence="2" key="1">
    <citation type="journal article" date="2020" name="Fungal Divers.">
        <title>Resolving the Mortierellaceae phylogeny through synthesis of multi-gene phylogenetics and phylogenomics.</title>
        <authorList>
            <person name="Vandepol N."/>
            <person name="Liber J."/>
            <person name="Desiro A."/>
            <person name="Na H."/>
            <person name="Kennedy M."/>
            <person name="Barry K."/>
            <person name="Grigoriev I.V."/>
            <person name="Miller A.N."/>
            <person name="O'Donnell K."/>
            <person name="Stajich J.E."/>
            <person name="Bonito G."/>
        </authorList>
    </citation>
    <scope>NUCLEOTIDE SEQUENCE</scope>
    <source>
        <strain evidence="2">REB-010B</strain>
    </source>
</reference>
<feature type="signal peptide" evidence="1">
    <location>
        <begin position="1"/>
        <end position="16"/>
    </location>
</feature>
<protein>
    <submittedName>
        <fullName evidence="2">Uncharacterized protein</fullName>
    </submittedName>
</protein>